<dbReference type="PANTHER" id="PTHR24322">
    <property type="entry name" value="PKSB"/>
    <property type="match status" value="1"/>
</dbReference>
<keyword evidence="2" id="KW-0560">Oxidoreductase</keyword>
<evidence type="ECO:0000256" key="3">
    <source>
        <dbReference type="RuleBase" id="RU000363"/>
    </source>
</evidence>
<dbReference type="EMBL" id="FOAW01000001">
    <property type="protein sequence ID" value="SEK30490.1"/>
    <property type="molecule type" value="Genomic_DNA"/>
</dbReference>
<reference evidence="5" key="1">
    <citation type="submission" date="2016-10" db="EMBL/GenBank/DDBJ databases">
        <authorList>
            <person name="Varghese N."/>
            <person name="Submissions S."/>
        </authorList>
    </citation>
    <scope>NUCLEOTIDE SEQUENCE [LARGE SCALE GENOMIC DNA]</scope>
    <source>
        <strain evidence="5">DSM 44675</strain>
    </source>
</reference>
<evidence type="ECO:0000313" key="4">
    <source>
        <dbReference type="EMBL" id="SEK30490.1"/>
    </source>
</evidence>
<name>A0A1H7G206_9NOCA</name>
<proteinExistence type="inferred from homology"/>
<evidence type="ECO:0000313" key="5">
    <source>
        <dbReference type="Proteomes" id="UP000198677"/>
    </source>
</evidence>
<comment type="similarity">
    <text evidence="1 3">Belongs to the short-chain dehydrogenases/reductases (SDR) family.</text>
</comment>
<dbReference type="OrthoDB" id="9775296at2"/>
<dbReference type="PANTHER" id="PTHR24322:SF736">
    <property type="entry name" value="RETINOL DEHYDROGENASE 10"/>
    <property type="match status" value="1"/>
</dbReference>
<dbReference type="Proteomes" id="UP000198677">
    <property type="component" value="Unassembled WGS sequence"/>
</dbReference>
<dbReference type="NCBIfam" id="NF005878">
    <property type="entry name" value="PRK07825.1"/>
    <property type="match status" value="1"/>
</dbReference>
<dbReference type="InterPro" id="IPR002347">
    <property type="entry name" value="SDR_fam"/>
</dbReference>
<dbReference type="RefSeq" id="WP_072752698.1">
    <property type="nucleotide sequence ID" value="NZ_FOAW01000001.1"/>
</dbReference>
<evidence type="ECO:0000256" key="2">
    <source>
        <dbReference type="ARBA" id="ARBA00023002"/>
    </source>
</evidence>
<dbReference type="CDD" id="cd05233">
    <property type="entry name" value="SDR_c"/>
    <property type="match status" value="1"/>
</dbReference>
<organism evidence="4 5">
    <name type="scientific">Rhodococcus maanshanensis</name>
    <dbReference type="NCBI Taxonomy" id="183556"/>
    <lineage>
        <taxon>Bacteria</taxon>
        <taxon>Bacillati</taxon>
        <taxon>Actinomycetota</taxon>
        <taxon>Actinomycetes</taxon>
        <taxon>Mycobacteriales</taxon>
        <taxon>Nocardiaceae</taxon>
        <taxon>Rhodococcus</taxon>
    </lineage>
</organism>
<dbReference type="InterPro" id="IPR036291">
    <property type="entry name" value="NAD(P)-bd_dom_sf"/>
</dbReference>
<dbReference type="Pfam" id="PF00106">
    <property type="entry name" value="adh_short"/>
    <property type="match status" value="1"/>
</dbReference>
<dbReference type="PRINTS" id="PR00080">
    <property type="entry name" value="SDRFAMILY"/>
</dbReference>
<accession>A0A1H7G206</accession>
<evidence type="ECO:0000256" key="1">
    <source>
        <dbReference type="ARBA" id="ARBA00006484"/>
    </source>
</evidence>
<dbReference type="Gene3D" id="3.40.50.720">
    <property type="entry name" value="NAD(P)-binding Rossmann-like Domain"/>
    <property type="match status" value="1"/>
</dbReference>
<protein>
    <submittedName>
        <fullName evidence="4">NADP-dependent 3-hydroxy acid dehydrogenase YdfG</fullName>
    </submittedName>
</protein>
<sequence>MRGIDLTGRVVVVTGGARGIGRATATALRAAGARVAIGDIDEAEVVRTAGQLGVLGAVLDVTDPASVTSFLAQVESTLGRPWGWVNNAGIMPLGALLEQDDAVMDAAVDVNLRGVLHGTRAAGRAMASAGGGRIVNIASIAGCIPVPGMAVYNATKAAVLCFGDAADAELSAAGVRVSTVLPSFTNTALLDGTHPGRLLTPIPPETVADAVVATLRSGRRRAVVPRRLSGSLLWPLFPRPLARLLRLATGLDRVFLDVDSGRAPYDARIRGGST</sequence>
<keyword evidence="5" id="KW-1185">Reference proteome</keyword>
<gene>
    <name evidence="4" type="ORF">SAMN05444583_101309</name>
</gene>
<dbReference type="GO" id="GO:0016616">
    <property type="term" value="F:oxidoreductase activity, acting on the CH-OH group of donors, NAD or NADP as acceptor"/>
    <property type="evidence" value="ECO:0007669"/>
    <property type="project" value="TreeGrafter"/>
</dbReference>
<dbReference type="PRINTS" id="PR00081">
    <property type="entry name" value="GDHRDH"/>
</dbReference>
<dbReference type="AlphaFoldDB" id="A0A1H7G206"/>
<dbReference type="SUPFAM" id="SSF51735">
    <property type="entry name" value="NAD(P)-binding Rossmann-fold domains"/>
    <property type="match status" value="1"/>
</dbReference>